<name>A0A1H7FSF6_9ACTN</name>
<organism evidence="7 8">
    <name type="scientific">Nonomuraea pusilla</name>
    <dbReference type="NCBI Taxonomy" id="46177"/>
    <lineage>
        <taxon>Bacteria</taxon>
        <taxon>Bacillati</taxon>
        <taxon>Actinomycetota</taxon>
        <taxon>Actinomycetes</taxon>
        <taxon>Streptosporangiales</taxon>
        <taxon>Streptosporangiaceae</taxon>
        <taxon>Nonomuraea</taxon>
    </lineage>
</organism>
<evidence type="ECO:0000256" key="5">
    <source>
        <dbReference type="SAM" id="Phobius"/>
    </source>
</evidence>
<accession>A0A1H7FSF6</accession>
<sequence length="257" mass="26950">MNGHLWAMVRVELMLLARSPAVLLSAVVLPFAVLLLLMLFIGFSFPTLEFGAMPGVRVIDRLLAEMAGTVAASVGITVLATHVADLRGRGTLRLLGRAPSGAGRYVAAHAVAAGLLVAGSVALFAGVTFLLYGPPRSWHPLGMAGAALAVTYCAFSTGLLLGGLRMPPAGARVAATLCFVLLFAGSGLGVPREGWKGVAPWFYEITTYNPLAQLNDFVFHASLGRLSETWPAVAGLVVAAAVVNVVTRRVFDWDGRP</sequence>
<feature type="domain" description="ABC-2 type transporter transmembrane" evidence="6">
    <location>
        <begin position="5"/>
        <end position="212"/>
    </location>
</feature>
<evidence type="ECO:0000256" key="3">
    <source>
        <dbReference type="ARBA" id="ARBA00022989"/>
    </source>
</evidence>
<feature type="transmembrane region" description="Helical" evidence="5">
    <location>
        <begin position="229"/>
        <end position="247"/>
    </location>
</feature>
<evidence type="ECO:0000256" key="2">
    <source>
        <dbReference type="ARBA" id="ARBA00022692"/>
    </source>
</evidence>
<keyword evidence="2 5" id="KW-0812">Transmembrane</keyword>
<evidence type="ECO:0000256" key="4">
    <source>
        <dbReference type="ARBA" id="ARBA00023136"/>
    </source>
</evidence>
<dbReference type="RefSeq" id="WP_091097540.1">
    <property type="nucleotide sequence ID" value="NZ_FOBF01000001.1"/>
</dbReference>
<dbReference type="EMBL" id="FOBF01000001">
    <property type="protein sequence ID" value="SEK28831.1"/>
    <property type="molecule type" value="Genomic_DNA"/>
</dbReference>
<dbReference type="Proteomes" id="UP000198953">
    <property type="component" value="Unassembled WGS sequence"/>
</dbReference>
<evidence type="ECO:0000313" key="7">
    <source>
        <dbReference type="EMBL" id="SEK28831.1"/>
    </source>
</evidence>
<evidence type="ECO:0000313" key="8">
    <source>
        <dbReference type="Proteomes" id="UP000198953"/>
    </source>
</evidence>
<evidence type="ECO:0000256" key="1">
    <source>
        <dbReference type="ARBA" id="ARBA00004141"/>
    </source>
</evidence>
<dbReference type="Pfam" id="PF01061">
    <property type="entry name" value="ABC2_membrane"/>
    <property type="match status" value="1"/>
</dbReference>
<feature type="transmembrane region" description="Helical" evidence="5">
    <location>
        <begin position="21"/>
        <end position="43"/>
    </location>
</feature>
<feature type="transmembrane region" description="Helical" evidence="5">
    <location>
        <begin position="173"/>
        <end position="191"/>
    </location>
</feature>
<comment type="subcellular location">
    <subcellularLocation>
        <location evidence="1">Membrane</location>
        <topology evidence="1">Multi-pass membrane protein</topology>
    </subcellularLocation>
</comment>
<feature type="transmembrane region" description="Helical" evidence="5">
    <location>
        <begin position="63"/>
        <end position="84"/>
    </location>
</feature>
<dbReference type="OrthoDB" id="3522769at2"/>
<dbReference type="GO" id="GO:0140359">
    <property type="term" value="F:ABC-type transporter activity"/>
    <property type="evidence" value="ECO:0007669"/>
    <property type="project" value="InterPro"/>
</dbReference>
<dbReference type="InterPro" id="IPR013525">
    <property type="entry name" value="ABC2_TM"/>
</dbReference>
<keyword evidence="4 5" id="KW-0472">Membrane</keyword>
<reference evidence="7 8" key="1">
    <citation type="submission" date="2016-10" db="EMBL/GenBank/DDBJ databases">
        <authorList>
            <person name="de Groot N.N."/>
        </authorList>
    </citation>
    <scope>NUCLEOTIDE SEQUENCE [LARGE SCALE GENOMIC DNA]</scope>
    <source>
        <strain evidence="7 8">DSM 43357</strain>
    </source>
</reference>
<dbReference type="AlphaFoldDB" id="A0A1H7FSF6"/>
<keyword evidence="3 5" id="KW-1133">Transmembrane helix</keyword>
<protein>
    <submittedName>
        <fullName evidence="7">ABC-2 type transporter</fullName>
    </submittedName>
</protein>
<dbReference type="STRING" id="46177.SAMN05660976_00177"/>
<feature type="transmembrane region" description="Helical" evidence="5">
    <location>
        <begin position="105"/>
        <end position="132"/>
    </location>
</feature>
<proteinExistence type="predicted"/>
<gene>
    <name evidence="7" type="ORF">SAMN05660976_00177</name>
</gene>
<dbReference type="GO" id="GO:0016020">
    <property type="term" value="C:membrane"/>
    <property type="evidence" value="ECO:0007669"/>
    <property type="project" value="UniProtKB-SubCell"/>
</dbReference>
<evidence type="ECO:0000259" key="6">
    <source>
        <dbReference type="Pfam" id="PF01061"/>
    </source>
</evidence>
<keyword evidence="8" id="KW-1185">Reference proteome</keyword>
<feature type="transmembrane region" description="Helical" evidence="5">
    <location>
        <begin position="138"/>
        <end position="161"/>
    </location>
</feature>